<name>A0A255DMR8_9MYCO</name>
<dbReference type="OrthoDB" id="4751204at2"/>
<organism evidence="1 2">
    <name type="scientific">Mycolicibacterium sphagni</name>
    <dbReference type="NCBI Taxonomy" id="1786"/>
    <lineage>
        <taxon>Bacteria</taxon>
        <taxon>Bacillati</taxon>
        <taxon>Actinomycetota</taxon>
        <taxon>Actinomycetes</taxon>
        <taxon>Mycobacteriales</taxon>
        <taxon>Mycobacteriaceae</taxon>
        <taxon>Mycolicibacterium</taxon>
    </lineage>
</organism>
<dbReference type="EMBL" id="NOZR01000005">
    <property type="protein sequence ID" value="OYN80747.1"/>
    <property type="molecule type" value="Genomic_DNA"/>
</dbReference>
<keyword evidence="2" id="KW-1185">Reference proteome</keyword>
<proteinExistence type="predicted"/>
<dbReference type="AlphaFoldDB" id="A0A255DMR8"/>
<comment type="caution">
    <text evidence="1">The sequence shown here is derived from an EMBL/GenBank/DDBJ whole genome shotgun (WGS) entry which is preliminary data.</text>
</comment>
<evidence type="ECO:0000313" key="2">
    <source>
        <dbReference type="Proteomes" id="UP000216063"/>
    </source>
</evidence>
<accession>A0A255DMR8</accession>
<evidence type="ECO:0000313" key="1">
    <source>
        <dbReference type="EMBL" id="OYN80747.1"/>
    </source>
</evidence>
<gene>
    <name evidence="1" type="ORF">CG716_07790</name>
</gene>
<dbReference type="Proteomes" id="UP000216063">
    <property type="component" value="Unassembled WGS sequence"/>
</dbReference>
<protein>
    <submittedName>
        <fullName evidence="1">Uncharacterized protein</fullName>
    </submittedName>
</protein>
<reference evidence="1 2" key="1">
    <citation type="submission" date="2017-07" db="EMBL/GenBank/DDBJ databases">
        <title>The new phylogeny of genus Mycobacterium.</title>
        <authorList>
            <person name="Tortoli E."/>
            <person name="Trovato A."/>
            <person name="Cirillo D.M."/>
        </authorList>
    </citation>
    <scope>NUCLEOTIDE SEQUENCE [LARGE SCALE GENOMIC DNA]</scope>
    <source>
        <strain evidence="1 2">ATCC 33027</strain>
    </source>
</reference>
<sequence>MEVGSETNRRWPGVLGFSLGIAFALVAVLAFLKGLAWYWAVICFCGACFGVVGKRRIMRAGVTRTSDDIVCGYVPWHEASAYLLNFALPLMGIAGIYAGYVPGNPVWLRFAGILLILATLLMMYATFRMWHRCSLRFTPSTLTVRVADPKINPGELTRDEIEAITPKWIANSVSGVKALQVEIAYRPEDSATETNTVMLGLQLTVEPINLYGALVTWNDGADTDPTQLLDRIEQLLRGHTAAVAPT</sequence>